<organism evidence="5 6">
    <name type="scientific">Burkholderia aenigmatica</name>
    <dbReference type="NCBI Taxonomy" id="2015348"/>
    <lineage>
        <taxon>Bacteria</taxon>
        <taxon>Pseudomonadati</taxon>
        <taxon>Pseudomonadota</taxon>
        <taxon>Betaproteobacteria</taxon>
        <taxon>Burkholderiales</taxon>
        <taxon>Burkholderiaceae</taxon>
        <taxon>Burkholderia</taxon>
        <taxon>Burkholderia cepacia complex</taxon>
    </lineage>
</organism>
<dbReference type="InterPro" id="IPR006500">
    <property type="entry name" value="Helicase_put_C_phage/plasmid"/>
</dbReference>
<dbReference type="Gene3D" id="3.40.50.300">
    <property type="entry name" value="P-loop containing nucleotide triphosphate hydrolases"/>
    <property type="match status" value="1"/>
</dbReference>
<keyword evidence="3" id="KW-0067">ATP-binding</keyword>
<evidence type="ECO:0000259" key="4">
    <source>
        <dbReference type="PROSITE" id="PS51206"/>
    </source>
</evidence>
<dbReference type="Pfam" id="PF19263">
    <property type="entry name" value="DUF5906"/>
    <property type="match status" value="1"/>
</dbReference>
<protein>
    <submittedName>
        <fullName evidence="5">Phage/plasmid primase P4</fullName>
    </submittedName>
</protein>
<evidence type="ECO:0000313" key="6">
    <source>
        <dbReference type="Proteomes" id="UP000494120"/>
    </source>
</evidence>
<dbReference type="InterPro" id="IPR027417">
    <property type="entry name" value="P-loop_NTPase"/>
</dbReference>
<comment type="caution">
    <text evidence="5">The sequence shown here is derived from an EMBL/GenBank/DDBJ whole genome shotgun (WGS) entry which is preliminary data.</text>
</comment>
<dbReference type="InterPro" id="IPR014015">
    <property type="entry name" value="Helicase_SF3_DNA-vir"/>
</dbReference>
<dbReference type="InterPro" id="IPR051620">
    <property type="entry name" value="ORF904-like_C"/>
</dbReference>
<dbReference type="PANTHER" id="PTHR35372">
    <property type="entry name" value="ATP BINDING PROTEIN-RELATED"/>
    <property type="match status" value="1"/>
</dbReference>
<dbReference type="RefSeq" id="WP_174962749.1">
    <property type="nucleotide sequence ID" value="NZ_CABVQG010000050.1"/>
</dbReference>
<dbReference type="EMBL" id="CABVQG010000050">
    <property type="protein sequence ID" value="VWD37573.1"/>
    <property type="molecule type" value="Genomic_DNA"/>
</dbReference>
<dbReference type="PROSITE" id="PS51206">
    <property type="entry name" value="SF3_HELICASE_1"/>
    <property type="match status" value="1"/>
</dbReference>
<reference evidence="5 6" key="1">
    <citation type="submission" date="2019-09" db="EMBL/GenBank/DDBJ databases">
        <authorList>
            <person name="Depoorter E."/>
        </authorList>
    </citation>
    <scope>NUCLEOTIDE SEQUENCE [LARGE SCALE GENOMIC DNA]</scope>
    <source>
        <strain evidence="5 6">R-17378</strain>
    </source>
</reference>
<gene>
    <name evidence="5" type="ORF">BLA17378_07792</name>
</gene>
<dbReference type="InterPro" id="IPR014818">
    <property type="entry name" value="Phage/plasmid_primase_P4_C"/>
</dbReference>
<evidence type="ECO:0000256" key="3">
    <source>
        <dbReference type="ARBA" id="ARBA00022840"/>
    </source>
</evidence>
<keyword evidence="6" id="KW-1185">Reference proteome</keyword>
<name>A0ABY6Y528_9BURK</name>
<dbReference type="Proteomes" id="UP000494120">
    <property type="component" value="Unassembled WGS sequence"/>
</dbReference>
<dbReference type="InterPro" id="IPR045455">
    <property type="entry name" value="NrS-1_pol-like_helicase"/>
</dbReference>
<dbReference type="SUPFAM" id="SSF52540">
    <property type="entry name" value="P-loop containing nucleoside triphosphate hydrolases"/>
    <property type="match status" value="1"/>
</dbReference>
<keyword evidence="1" id="KW-0547">Nucleotide-binding</keyword>
<proteinExistence type="predicted"/>
<evidence type="ECO:0000256" key="1">
    <source>
        <dbReference type="ARBA" id="ARBA00022741"/>
    </source>
</evidence>
<feature type="domain" description="SF3 helicase" evidence="4">
    <location>
        <begin position="143"/>
        <end position="293"/>
    </location>
</feature>
<dbReference type="NCBIfam" id="TIGR01613">
    <property type="entry name" value="primase_Cterm"/>
    <property type="match status" value="1"/>
</dbReference>
<sequence length="417" mass="46331">MSTKNTFKPIGFAEMLADTGNYASSGGLLYHWSGTHWTAVDYDGAVRLALEWIVDGEHGVANATNAVSAYRTAMLWLPELADPTDMAVIPVRNGYLHVDSGVSLRPHDKTLKLRHVLNCDYLPGAPMPREFGAFLERIQPDSDVRSRIQEYIGYTLLPDARFQRAQLWVGSGANGKGTLANLVQALHARTAAVQLDRLEGFRLSNMVGASLIYCDEAPQRNINEQIIKSLIAGETVQIDRKYRDPISTRITAKWLALANQIPAIQDTSNGFWRRFDIVPFDVEIPASERDPMLANRIIAHELSGVLNWALEGLMRLLARGRFDECAPEAIRRAIRSARIETNSVQAWTDDRAIGLSTSVDTSKTAVYGAYATWCKTNGMVPDSSPRFWKRLPDTLGKVDEGRMTTGAGRIRTCNVRL</sequence>
<accession>A0ABY6Y528</accession>
<evidence type="ECO:0000256" key="2">
    <source>
        <dbReference type="ARBA" id="ARBA00022801"/>
    </source>
</evidence>
<keyword evidence="2" id="KW-0378">Hydrolase</keyword>
<dbReference type="Pfam" id="PF08706">
    <property type="entry name" value="D5_N"/>
    <property type="match status" value="1"/>
</dbReference>
<evidence type="ECO:0000313" key="5">
    <source>
        <dbReference type="EMBL" id="VWD37573.1"/>
    </source>
</evidence>
<dbReference type="PANTHER" id="PTHR35372:SF2">
    <property type="entry name" value="SF3 HELICASE DOMAIN-CONTAINING PROTEIN"/>
    <property type="match status" value="1"/>
</dbReference>